<dbReference type="EMBL" id="EF068150">
    <property type="protein sequence ID" value="ABN70841.1"/>
    <property type="molecule type" value="mRNA"/>
</dbReference>
<dbReference type="Proteomes" id="UP000001593">
    <property type="component" value="Unassembled WGS sequence"/>
</dbReference>
<dbReference type="HOGENOM" id="CLU_142022_0_0_1"/>
<evidence type="ECO:0000256" key="1">
    <source>
        <dbReference type="ARBA" id="ARBA00009577"/>
    </source>
</evidence>
<keyword evidence="11" id="KW-1185">Reference proteome</keyword>
<evidence type="ECO:0000313" key="11">
    <source>
        <dbReference type="Proteomes" id="UP000001593"/>
    </source>
</evidence>
<keyword evidence="6" id="KW-0805">Transcription regulation</keyword>
<keyword evidence="5" id="KW-0862">Zinc</keyword>
<dbReference type="OrthoDB" id="5954706at2759"/>
<comment type="similarity">
    <text evidence="1">Belongs to the Churchill family.</text>
</comment>
<evidence type="ECO:0000313" key="9">
    <source>
        <dbReference type="EMBL" id="ABN70841.1"/>
    </source>
</evidence>
<dbReference type="FunCoup" id="A3EXK7">
    <property type="interactions" value="32"/>
</dbReference>
<dbReference type="InterPro" id="IPR009508">
    <property type="entry name" value="Transcrpt_activator_Churchill"/>
</dbReference>
<evidence type="ECO:0000313" key="10">
    <source>
        <dbReference type="EMBL" id="EDO36771.1"/>
    </source>
</evidence>
<accession>A3EXK7</accession>
<keyword evidence="8" id="KW-0804">Transcription</keyword>
<dbReference type="PANTHER" id="PTHR31931:SF2">
    <property type="entry name" value="PROTEIN CHURCHILL"/>
    <property type="match status" value="1"/>
</dbReference>
<evidence type="ECO:0000256" key="3">
    <source>
        <dbReference type="ARBA" id="ARBA00022473"/>
    </source>
</evidence>
<sequence length="112" mass="12831">MCRDCVKQQLPDRGNMCLDNGSYLWNFQGCKECGQKDPVKIVDRQTTEDEDGEETITYKHECVHCGHVVAEHEFTFRVGDSQDYSMSCLLCGEGTDQRNIFPENQYRQNGVA</sequence>
<evidence type="ECO:0000256" key="6">
    <source>
        <dbReference type="ARBA" id="ARBA00023015"/>
    </source>
</evidence>
<reference evidence="9" key="1">
    <citation type="journal article" date="2007" name="Dev. Genes Evol.">
        <title>FGF signaling in gastrulation and neural development in Nematostella vectensis, an anthozoan cnidarian.</title>
        <authorList>
            <person name="Matus D.Q."/>
            <person name="Thomsen G.H."/>
            <person name="Martindale M.Q."/>
        </authorList>
    </citation>
    <scope>NUCLEOTIDE SEQUENCE</scope>
</reference>
<dbReference type="GO" id="GO:0008270">
    <property type="term" value="F:zinc ion binding"/>
    <property type="evidence" value="ECO:0007669"/>
    <property type="project" value="InterPro"/>
</dbReference>
<evidence type="ECO:0000256" key="2">
    <source>
        <dbReference type="ARBA" id="ARBA00021000"/>
    </source>
</evidence>
<keyword evidence="7" id="KW-0010">Activator</keyword>
<keyword evidence="4" id="KW-0479">Metal-binding</keyword>
<dbReference type="EMBL" id="DS469662">
    <property type="protein sequence ID" value="EDO36771.1"/>
    <property type="molecule type" value="Genomic_DNA"/>
</dbReference>
<dbReference type="InParanoid" id="A3EXK7"/>
<protein>
    <recommendedName>
        <fullName evidence="2">Protein Churchill</fullName>
    </recommendedName>
</protein>
<evidence type="ECO:0000256" key="7">
    <source>
        <dbReference type="ARBA" id="ARBA00023159"/>
    </source>
</evidence>
<dbReference type="GO" id="GO:0045893">
    <property type="term" value="P:positive regulation of DNA-templated transcription"/>
    <property type="evidence" value="ECO:0007669"/>
    <property type="project" value="InterPro"/>
</dbReference>
<gene>
    <name evidence="10" type="ORF">NEMVEDRAFT_v1g118864</name>
</gene>
<dbReference type="Gene3D" id="2.60.40.4240">
    <property type="entry name" value="Transcription activator, Churchill"/>
    <property type="match status" value="1"/>
</dbReference>
<dbReference type="GO" id="GO:0008543">
    <property type="term" value="P:fibroblast growth factor receptor signaling pathway"/>
    <property type="evidence" value="ECO:0000318"/>
    <property type="project" value="GO_Central"/>
</dbReference>
<dbReference type="PANTHER" id="PTHR31931">
    <property type="entry name" value="PROTEIN CHURCHILL"/>
    <property type="match status" value="1"/>
</dbReference>
<dbReference type="STRING" id="45351.A3EXK7"/>
<dbReference type="Pfam" id="PF06573">
    <property type="entry name" value="Churchill"/>
    <property type="match status" value="1"/>
</dbReference>
<evidence type="ECO:0000256" key="8">
    <source>
        <dbReference type="ARBA" id="ARBA00023163"/>
    </source>
</evidence>
<organism evidence="9">
    <name type="scientific">Nematostella vectensis</name>
    <name type="common">Starlet sea anemone</name>
    <dbReference type="NCBI Taxonomy" id="45351"/>
    <lineage>
        <taxon>Eukaryota</taxon>
        <taxon>Metazoa</taxon>
        <taxon>Cnidaria</taxon>
        <taxon>Anthozoa</taxon>
        <taxon>Hexacorallia</taxon>
        <taxon>Actiniaria</taxon>
        <taxon>Edwardsiidae</taxon>
        <taxon>Nematostella</taxon>
    </lineage>
</organism>
<dbReference type="eggNOG" id="ENOG502S4AE">
    <property type="taxonomic scope" value="Eukaryota"/>
</dbReference>
<proteinExistence type="evidence at transcript level"/>
<dbReference type="OMA" id="ASHEYTF"/>
<evidence type="ECO:0000256" key="5">
    <source>
        <dbReference type="ARBA" id="ARBA00022833"/>
    </source>
</evidence>
<dbReference type="AlphaFoldDB" id="A3EXK7"/>
<evidence type="ECO:0000256" key="4">
    <source>
        <dbReference type="ARBA" id="ARBA00022723"/>
    </source>
</evidence>
<dbReference type="KEGG" id="nve:5508219"/>
<dbReference type="InterPro" id="IPR038543">
    <property type="entry name" value="Churchill_sf"/>
</dbReference>
<reference evidence="10 11" key="2">
    <citation type="journal article" date="2007" name="Science">
        <title>Sea anemone genome reveals ancestral eumetazoan gene repertoire and genomic organization.</title>
        <authorList>
            <person name="Putnam N.H."/>
            <person name="Srivastava M."/>
            <person name="Hellsten U."/>
            <person name="Dirks B."/>
            <person name="Chapman J."/>
            <person name="Salamov A."/>
            <person name="Terry A."/>
            <person name="Shapiro H."/>
            <person name="Lindquist E."/>
            <person name="Kapitonov V.V."/>
            <person name="Jurka J."/>
            <person name="Genikhovich G."/>
            <person name="Grigoriev I.V."/>
            <person name="Lucas S.M."/>
            <person name="Steele R.E."/>
            <person name="Finnerty J.R."/>
            <person name="Technau U."/>
            <person name="Martindale M.Q."/>
            <person name="Rokhsar D.S."/>
        </authorList>
    </citation>
    <scope>NUCLEOTIDE SEQUENCE [LARGE SCALE GENOMIC DNA]</scope>
    <source>
        <strain evidence="11">CH2 X CH6</strain>
        <strain evidence="10">CH2 x CH6</strain>
    </source>
</reference>
<keyword evidence="3" id="KW-0217">Developmental protein</keyword>
<name>A3EXK7_NEMVE</name>